<evidence type="ECO:0000259" key="3">
    <source>
        <dbReference type="PROSITE" id="PS50043"/>
    </source>
</evidence>
<evidence type="ECO:0000256" key="1">
    <source>
        <dbReference type="ARBA" id="ARBA00022741"/>
    </source>
</evidence>
<comment type="caution">
    <text evidence="4">The sequence shown here is derived from an EMBL/GenBank/DDBJ whole genome shotgun (WGS) entry which is preliminary data.</text>
</comment>
<dbReference type="EMBL" id="PYGE01000007">
    <property type="protein sequence ID" value="PSL03556.1"/>
    <property type="molecule type" value="Genomic_DNA"/>
</dbReference>
<dbReference type="PROSITE" id="PS50043">
    <property type="entry name" value="HTH_LUXR_2"/>
    <property type="match status" value="1"/>
</dbReference>
<dbReference type="PRINTS" id="PR00038">
    <property type="entry name" value="HTHLUXR"/>
</dbReference>
<dbReference type="SUPFAM" id="SSF46894">
    <property type="entry name" value="C-terminal effector domain of the bipartite response regulators"/>
    <property type="match status" value="1"/>
</dbReference>
<keyword evidence="5" id="KW-1185">Reference proteome</keyword>
<dbReference type="CDD" id="cd06170">
    <property type="entry name" value="LuxR_C_like"/>
    <property type="match status" value="1"/>
</dbReference>
<dbReference type="Pfam" id="PF00196">
    <property type="entry name" value="GerE"/>
    <property type="match status" value="1"/>
</dbReference>
<dbReference type="GO" id="GO:0006355">
    <property type="term" value="P:regulation of DNA-templated transcription"/>
    <property type="evidence" value="ECO:0007669"/>
    <property type="project" value="InterPro"/>
</dbReference>
<dbReference type="GO" id="GO:0005524">
    <property type="term" value="F:ATP binding"/>
    <property type="evidence" value="ECO:0007669"/>
    <property type="project" value="UniProtKB-KW"/>
</dbReference>
<dbReference type="PROSITE" id="PS00622">
    <property type="entry name" value="HTH_LUXR_1"/>
    <property type="match status" value="1"/>
</dbReference>
<accession>A0A2P8E259</accession>
<dbReference type="PANTHER" id="PTHR16305:SF35">
    <property type="entry name" value="TRANSCRIPTIONAL ACTIVATOR DOMAIN"/>
    <property type="match status" value="1"/>
</dbReference>
<proteinExistence type="predicted"/>
<feature type="domain" description="HTH luxR-type" evidence="3">
    <location>
        <begin position="896"/>
        <end position="961"/>
    </location>
</feature>
<dbReference type="InterPro" id="IPR036388">
    <property type="entry name" value="WH-like_DNA-bd_sf"/>
</dbReference>
<name>A0A2P8E259_9ACTN</name>
<dbReference type="SUPFAM" id="SSF52540">
    <property type="entry name" value="P-loop containing nucleoside triphosphate hydrolases"/>
    <property type="match status" value="1"/>
</dbReference>
<reference evidence="4 5" key="1">
    <citation type="submission" date="2018-03" db="EMBL/GenBank/DDBJ databases">
        <title>Genomic Encyclopedia of Archaeal and Bacterial Type Strains, Phase II (KMG-II): from individual species to whole genera.</title>
        <authorList>
            <person name="Goeker M."/>
        </authorList>
    </citation>
    <scope>NUCLEOTIDE SEQUENCE [LARGE SCALE GENOMIC DNA]</scope>
    <source>
        <strain evidence="4 5">DSM 45211</strain>
    </source>
</reference>
<dbReference type="SMART" id="SM00421">
    <property type="entry name" value="HTH_LUXR"/>
    <property type="match status" value="1"/>
</dbReference>
<dbReference type="InterPro" id="IPR000792">
    <property type="entry name" value="Tscrpt_reg_LuxR_C"/>
</dbReference>
<dbReference type="RefSeq" id="WP_165358578.1">
    <property type="nucleotide sequence ID" value="NZ_PYGE01000007.1"/>
</dbReference>
<dbReference type="AlphaFoldDB" id="A0A2P8E259"/>
<sequence length="971" mass="103645">MTIPRDLAPHRSRPGVSPVLVGREAELSRVRSAVAASPSLVIVDGEAGIGKSRLIRELVASDLGGTRFLIGHCQHLQDPLPLGPVLDAVTHHVDQIDSSGMSPVIGALAPLMPELAHVLPPPPDPLPDQSAARYRIFRATVELLRHLGPAVLVLEDLHWAESGTFDFLAFLAAHQPPDLAVVVTTRTENGPLPVAEAFARAPEGPASSVSLAPLDAAEVGELARHILAEDVPDPTAVALFETTGGVPFVVEEVLRTLLERLPPADIPSRPDALAALSVSTALRDVVRHRLAALDPVPREIVDVAAVVGPSVDPALLTDVTGHDARQVSGALGAAEAAGLLHDQDGKSRFRHVLAQQIVYEAVPAPNRRWLHLRVAQALEQGDDPLAAARIAHHYDRAGQSADFVRYAEIAADQAIRHGNDAAAAVFLLRATEVPDLSIDDRLRLATKLGRAAVDGLAHSDAVPILTRLLTSDGLSSAVRGELRFALGRLRRQHGLALEGYREIERAVDDLHTRPDLHARALATLAAPETVADRTIGHHTARCDEAERVARGTGHPDVELAVRIARASLLLEQGRPDAWPLVEHMRHDDTMRAHPREHARACTNWAQAALHLGHVKRAESLLADGRRVAERAEYLRVTEVNELVAALVDHAAGRWDGLAARAQELARRTSAFGATSLDGRLLHGQMLSAGGSATDAAAQLRALIADCEEVGAVWPLIPARASRARLLLTLDDVDGSVHEASAAVDVARHKGIWVWAAEAAVCLVDALIASGDADGARTVTEELAAGLDAVDAPLAMSALHTCQAAVAHVEGDDVRADALMESARRTLAEAGLPYLEAQATERLGVLRSGAGSDDGPALLERALRAYGTMSAIRDIARVTRAMRRFGVPVPYPWRGGRRAHGHDLSDREREISELAAAGRTNREIAADLFVSPRTVETHVSNALRKLGLRSRDELKTRLAGDDSDPAPGRAEG</sequence>
<keyword evidence="2" id="KW-0067">ATP-binding</keyword>
<evidence type="ECO:0000313" key="4">
    <source>
        <dbReference type="EMBL" id="PSL03556.1"/>
    </source>
</evidence>
<evidence type="ECO:0000256" key="2">
    <source>
        <dbReference type="ARBA" id="ARBA00022840"/>
    </source>
</evidence>
<evidence type="ECO:0000313" key="5">
    <source>
        <dbReference type="Proteomes" id="UP000243528"/>
    </source>
</evidence>
<dbReference type="GO" id="GO:0003677">
    <property type="term" value="F:DNA binding"/>
    <property type="evidence" value="ECO:0007669"/>
    <property type="project" value="InterPro"/>
</dbReference>
<dbReference type="InterPro" id="IPR041664">
    <property type="entry name" value="AAA_16"/>
</dbReference>
<dbReference type="GO" id="GO:0004016">
    <property type="term" value="F:adenylate cyclase activity"/>
    <property type="evidence" value="ECO:0007669"/>
    <property type="project" value="TreeGrafter"/>
</dbReference>
<keyword evidence="1" id="KW-0547">Nucleotide-binding</keyword>
<organism evidence="4 5">
    <name type="scientific">Haloactinopolyspora alba</name>
    <dbReference type="NCBI Taxonomy" id="648780"/>
    <lineage>
        <taxon>Bacteria</taxon>
        <taxon>Bacillati</taxon>
        <taxon>Actinomycetota</taxon>
        <taxon>Actinomycetes</taxon>
        <taxon>Jiangellales</taxon>
        <taxon>Jiangellaceae</taxon>
        <taxon>Haloactinopolyspora</taxon>
    </lineage>
</organism>
<dbReference type="Pfam" id="PF13191">
    <property type="entry name" value="AAA_16"/>
    <property type="match status" value="1"/>
</dbReference>
<dbReference type="InterPro" id="IPR016032">
    <property type="entry name" value="Sig_transdc_resp-reg_C-effctor"/>
</dbReference>
<gene>
    <name evidence="4" type="ORF">CLV30_10736</name>
</gene>
<protein>
    <submittedName>
        <fullName evidence="4">Regulatory LuxR family protein</fullName>
    </submittedName>
</protein>
<dbReference type="Proteomes" id="UP000243528">
    <property type="component" value="Unassembled WGS sequence"/>
</dbReference>
<dbReference type="PANTHER" id="PTHR16305">
    <property type="entry name" value="TESTICULAR SOLUBLE ADENYLYL CYCLASE"/>
    <property type="match status" value="1"/>
</dbReference>
<dbReference type="InterPro" id="IPR027417">
    <property type="entry name" value="P-loop_NTPase"/>
</dbReference>
<dbReference type="Gene3D" id="1.10.10.10">
    <property type="entry name" value="Winged helix-like DNA-binding domain superfamily/Winged helix DNA-binding domain"/>
    <property type="match status" value="1"/>
</dbReference>
<dbReference type="GO" id="GO:0005737">
    <property type="term" value="C:cytoplasm"/>
    <property type="evidence" value="ECO:0007669"/>
    <property type="project" value="TreeGrafter"/>
</dbReference>